<evidence type="ECO:0000313" key="3">
    <source>
        <dbReference type="Proteomes" id="UP001054945"/>
    </source>
</evidence>
<evidence type="ECO:0000313" key="2">
    <source>
        <dbReference type="EMBL" id="GIY81405.1"/>
    </source>
</evidence>
<reference evidence="2 3" key="1">
    <citation type="submission" date="2021-06" db="EMBL/GenBank/DDBJ databases">
        <title>Caerostris extrusa draft genome.</title>
        <authorList>
            <person name="Kono N."/>
            <person name="Arakawa K."/>
        </authorList>
    </citation>
    <scope>NUCLEOTIDE SEQUENCE [LARGE SCALE GENOMIC DNA]</scope>
</reference>
<accession>A0AAV4WJ47</accession>
<keyword evidence="3" id="KW-1185">Reference proteome</keyword>
<name>A0AAV4WJ47_CAEEX</name>
<dbReference type="Proteomes" id="UP001054945">
    <property type="component" value="Unassembled WGS sequence"/>
</dbReference>
<gene>
    <name evidence="2" type="primary">AVEN_171896_1</name>
    <name evidence="2" type="ORF">CEXT_531572</name>
</gene>
<feature type="region of interest" description="Disordered" evidence="1">
    <location>
        <begin position="44"/>
        <end position="105"/>
    </location>
</feature>
<dbReference type="EMBL" id="BPLR01016117">
    <property type="protein sequence ID" value="GIY81405.1"/>
    <property type="molecule type" value="Genomic_DNA"/>
</dbReference>
<proteinExistence type="predicted"/>
<feature type="region of interest" description="Disordered" evidence="1">
    <location>
        <begin position="125"/>
        <end position="172"/>
    </location>
</feature>
<dbReference type="AlphaFoldDB" id="A0AAV4WJ47"/>
<comment type="caution">
    <text evidence="2">The sequence shown here is derived from an EMBL/GenBank/DDBJ whole genome shotgun (WGS) entry which is preliminary data.</text>
</comment>
<feature type="compositionally biased region" description="Low complexity" evidence="1">
    <location>
        <begin position="137"/>
        <end position="154"/>
    </location>
</feature>
<organism evidence="2 3">
    <name type="scientific">Caerostris extrusa</name>
    <name type="common">Bark spider</name>
    <name type="synonym">Caerostris bankana</name>
    <dbReference type="NCBI Taxonomy" id="172846"/>
    <lineage>
        <taxon>Eukaryota</taxon>
        <taxon>Metazoa</taxon>
        <taxon>Ecdysozoa</taxon>
        <taxon>Arthropoda</taxon>
        <taxon>Chelicerata</taxon>
        <taxon>Arachnida</taxon>
        <taxon>Araneae</taxon>
        <taxon>Araneomorphae</taxon>
        <taxon>Entelegynae</taxon>
        <taxon>Araneoidea</taxon>
        <taxon>Araneidae</taxon>
        <taxon>Caerostris</taxon>
    </lineage>
</organism>
<protein>
    <submittedName>
        <fullName evidence="2">Uncharacterized protein</fullName>
    </submittedName>
</protein>
<evidence type="ECO:0000256" key="1">
    <source>
        <dbReference type="SAM" id="MobiDB-lite"/>
    </source>
</evidence>
<sequence length="226" mass="25490">MDQEAYRKHVRKIFTPIITSPTRTTTTIQTSNRMPMTMIKNSRIDRRNTHPPPPVSQKPSHSLPQPSEMLMITETRGRKGQASSTYAKDVVKPTPRMPRLPNGLLSSSAQLSTVPAYQCVINELSNRPPHQISPTDSSTLSLRSEYDSSSSSSREFCHRPNKASESGSENRRVTEKDFLLIAPPLRRCEALEQVPALRFHDESVQRRILVCFVETAPRGRLLGKND</sequence>